<feature type="region of interest" description="Disordered" evidence="1">
    <location>
        <begin position="1"/>
        <end position="21"/>
    </location>
</feature>
<dbReference type="GeneTree" id="ENSGT00740000115874"/>
<dbReference type="Ensembl" id="ENSPNAT00000039308.2">
    <property type="protein sequence ID" value="ENSPNAP00000035582.2"/>
    <property type="gene ID" value="ENSPNAG00000006822.2"/>
</dbReference>
<feature type="compositionally biased region" description="Polar residues" evidence="1">
    <location>
        <begin position="363"/>
        <end position="392"/>
    </location>
</feature>
<feature type="compositionally biased region" description="Low complexity" evidence="1">
    <location>
        <begin position="353"/>
        <end position="362"/>
    </location>
</feature>
<evidence type="ECO:0000313" key="2">
    <source>
        <dbReference type="Ensembl" id="ENSPNAP00000035582.2"/>
    </source>
</evidence>
<dbReference type="GeneID" id="108431090"/>
<dbReference type="AlphaFoldDB" id="A0A3B4EGD3"/>
<name>A0A3B4EGD3_PYGNA</name>
<dbReference type="RefSeq" id="XP_017559514.1">
    <property type="nucleotide sequence ID" value="XM_017704025.2"/>
</dbReference>
<feature type="compositionally biased region" description="Basic residues" evidence="1">
    <location>
        <begin position="9"/>
        <end position="21"/>
    </location>
</feature>
<dbReference type="STRING" id="42514.ENSPNAP00000035582"/>
<feature type="region of interest" description="Disordered" evidence="1">
    <location>
        <begin position="353"/>
        <end position="392"/>
    </location>
</feature>
<dbReference type="GO" id="GO:0003725">
    <property type="term" value="F:double-stranded RNA binding"/>
    <property type="evidence" value="ECO:0007669"/>
    <property type="project" value="TreeGrafter"/>
</dbReference>
<sequence length="392" mass="42612">MEGPQNPQKKAKTTGMKKKQQFHSGDIVFTKNGSIQTIPALSKRLKTVTDPIIGLQYVWEYRSPTKSVPPHYQCKLCKVQRLQNEMAAHITGWKHCFRYMKRSHPDKVPHDEEAATKDPAIRKAIKASAAEVEKAEGRGQIRVVIKEPGELPAFQNMKSAHPSVGGPGAAGLLGPAPRGLHPGGPFGGGFSDTTFPGEFRPRGGLMSDFPPSMQGGLTDGPIRRGLTDMGRLPSPGRYGNSMPGPDRLMGSPESMQRFPNSGPMRMGSEGFGMGPRNEGIGRPFLSDLPMNSSGDRMMGGGPKSPEPSNTLATLLRYLDTFRIENEDDAQIVLKVTQKLTDVLMEYRLRSISSVPSSAPSSSLGNMNFSSRLPPNGNNRFSGSMTGPSRFYN</sequence>
<dbReference type="Proteomes" id="UP001501920">
    <property type="component" value="Chromosome 24"/>
</dbReference>
<evidence type="ECO:0000256" key="1">
    <source>
        <dbReference type="SAM" id="MobiDB-lite"/>
    </source>
</evidence>
<dbReference type="GO" id="GO:0071011">
    <property type="term" value="C:precatalytic spliceosome"/>
    <property type="evidence" value="ECO:0007669"/>
    <property type="project" value="TreeGrafter"/>
</dbReference>
<protein>
    <submittedName>
        <fullName evidence="2">Uncharacterized protein</fullName>
    </submittedName>
</protein>
<evidence type="ECO:0000313" key="3">
    <source>
        <dbReference type="Proteomes" id="UP001501920"/>
    </source>
</evidence>
<accession>A0A3B4EGD3</accession>
<proteinExistence type="predicted"/>
<dbReference type="GO" id="GO:0003727">
    <property type="term" value="F:single-stranded RNA binding"/>
    <property type="evidence" value="ECO:0007669"/>
    <property type="project" value="TreeGrafter"/>
</dbReference>
<feature type="region of interest" description="Disordered" evidence="1">
    <location>
        <begin position="230"/>
        <end position="249"/>
    </location>
</feature>
<reference evidence="2" key="3">
    <citation type="submission" date="2025-09" db="UniProtKB">
        <authorList>
            <consortium name="Ensembl"/>
        </authorList>
    </citation>
    <scope>IDENTIFICATION</scope>
</reference>
<reference evidence="2" key="2">
    <citation type="submission" date="2025-08" db="UniProtKB">
        <authorList>
            <consortium name="Ensembl"/>
        </authorList>
    </citation>
    <scope>IDENTIFICATION</scope>
</reference>
<organism evidence="2 3">
    <name type="scientific">Pygocentrus nattereri</name>
    <name type="common">Red-bellied piranha</name>
    <dbReference type="NCBI Taxonomy" id="42514"/>
    <lineage>
        <taxon>Eukaryota</taxon>
        <taxon>Metazoa</taxon>
        <taxon>Chordata</taxon>
        <taxon>Craniata</taxon>
        <taxon>Vertebrata</taxon>
        <taxon>Euteleostomi</taxon>
        <taxon>Actinopterygii</taxon>
        <taxon>Neopterygii</taxon>
        <taxon>Teleostei</taxon>
        <taxon>Ostariophysi</taxon>
        <taxon>Characiformes</taxon>
        <taxon>Characoidei</taxon>
        <taxon>Pygocentrus</taxon>
    </lineage>
</organism>
<dbReference type="PANTHER" id="PTHR45762:SF14">
    <property type="entry name" value="SI:CH211-197H24.6"/>
    <property type="match status" value="1"/>
</dbReference>
<reference evidence="2 3" key="1">
    <citation type="submission" date="2020-10" db="EMBL/GenBank/DDBJ databases">
        <title>Pygocentrus nattereri (red-bellied piranha) genome, fPygNat1, primary haplotype.</title>
        <authorList>
            <person name="Myers G."/>
            <person name="Meyer A."/>
            <person name="Karagic N."/>
            <person name="Pippel M."/>
            <person name="Winkler S."/>
            <person name="Tracey A."/>
            <person name="Wood J."/>
            <person name="Formenti G."/>
            <person name="Howe K."/>
            <person name="Fedrigo O."/>
            <person name="Jarvis E.D."/>
        </authorList>
    </citation>
    <scope>NUCLEOTIDE SEQUENCE [LARGE SCALE GENOMIC DNA]</scope>
</reference>
<dbReference type="PANTHER" id="PTHR45762">
    <property type="entry name" value="ZINC FINGER RNA-BINDING PROTEIN"/>
    <property type="match status" value="1"/>
</dbReference>
<keyword evidence="3" id="KW-1185">Reference proteome</keyword>